<evidence type="ECO:0000313" key="3">
    <source>
        <dbReference type="Proteomes" id="UP000323521"/>
    </source>
</evidence>
<keyword evidence="1" id="KW-0479">Metal-binding</keyword>
<keyword evidence="2" id="KW-0378">Hydrolase</keyword>
<name>A0A3G1KXR2_FORW1</name>
<sequence>MNEQLKSAAEIALLRCMGARPEERVLIVTDTHLHELGYIFFEMAQKIGTEALLMEMLPRFSSGEEPPAAVAAAMKEADVVLMVTEKSLSHTGARRNANAAGARVASLPGLTGDMMARALNADYEQIRLLSTEISKLLTKGRTARLTSPAGTDIVFGLGTREGHGDTGIYQEKGMFGNLPAGEAYIAPIEGSAAGILVVDGSMAGVGKLREPIVIKVAKGYAIDISGGEEARQLNLLLEPHGRDARNIAELGIGTNHQARLTGAVLEDEKVLGTVHVALGDNHTIGGVVEVSSHLDGIVLQPTLEIDGDVLLKDGQMIK</sequence>
<dbReference type="GO" id="GO:0046872">
    <property type="term" value="F:metal ion binding"/>
    <property type="evidence" value="ECO:0007669"/>
    <property type="project" value="UniProtKB-KW"/>
</dbReference>
<reference evidence="2 3" key="1">
    <citation type="submission" date="2016-10" db="EMBL/GenBank/DDBJ databases">
        <title>Complete Genome Sequence of Peptococcaceae strain DCMF.</title>
        <authorList>
            <person name="Edwards R.J."/>
            <person name="Holland S.I."/>
            <person name="Deshpande N.P."/>
            <person name="Wong Y.K."/>
            <person name="Ertan H."/>
            <person name="Manefield M."/>
            <person name="Russell T.L."/>
            <person name="Lee M.J."/>
        </authorList>
    </citation>
    <scope>NUCLEOTIDE SEQUENCE [LARGE SCALE GENOMIC DNA]</scope>
    <source>
        <strain evidence="2 3">DCMF</strain>
    </source>
</reference>
<dbReference type="KEGG" id="fwa:DCMF_22955"/>
<keyword evidence="2" id="KW-0031">Aminopeptidase</keyword>
<dbReference type="EMBL" id="CP017634">
    <property type="protein sequence ID" value="ATW27231.1"/>
    <property type="molecule type" value="Genomic_DNA"/>
</dbReference>
<gene>
    <name evidence="2" type="ORF">DCMF_22955</name>
</gene>
<dbReference type="Proteomes" id="UP000323521">
    <property type="component" value="Chromosome"/>
</dbReference>
<evidence type="ECO:0000256" key="1">
    <source>
        <dbReference type="ARBA" id="ARBA00022723"/>
    </source>
</evidence>
<protein>
    <submittedName>
        <fullName evidence="2">Leucyl aminopeptidase</fullName>
    </submittedName>
</protein>
<dbReference type="Pfam" id="PF26233">
    <property type="entry name" value="NicX"/>
    <property type="match status" value="1"/>
</dbReference>
<dbReference type="OrthoDB" id="9803993at2"/>
<dbReference type="InterPro" id="IPR052170">
    <property type="entry name" value="M29_Exopeptidase"/>
</dbReference>
<proteinExistence type="predicted"/>
<dbReference type="SUPFAM" id="SSF144052">
    <property type="entry name" value="Thermophilic metalloprotease-like"/>
    <property type="match status" value="1"/>
</dbReference>
<dbReference type="AlphaFoldDB" id="A0A3G1KXR2"/>
<evidence type="ECO:0000313" key="2">
    <source>
        <dbReference type="EMBL" id="ATW27231.1"/>
    </source>
</evidence>
<accession>A0A3G1KXR2</accession>
<keyword evidence="2" id="KW-0645">Protease</keyword>
<dbReference type="InterPro" id="IPR058739">
    <property type="entry name" value="NicX"/>
</dbReference>
<dbReference type="GO" id="GO:0004177">
    <property type="term" value="F:aminopeptidase activity"/>
    <property type="evidence" value="ECO:0007669"/>
    <property type="project" value="UniProtKB-KW"/>
</dbReference>
<dbReference type="PANTHER" id="PTHR34448">
    <property type="entry name" value="AMINOPEPTIDASE"/>
    <property type="match status" value="1"/>
</dbReference>
<organism evidence="2 3">
    <name type="scientific">Formimonas warabiya</name>
    <dbReference type="NCBI Taxonomy" id="1761012"/>
    <lineage>
        <taxon>Bacteria</taxon>
        <taxon>Bacillati</taxon>
        <taxon>Bacillota</taxon>
        <taxon>Clostridia</taxon>
        <taxon>Eubacteriales</taxon>
        <taxon>Peptococcaceae</taxon>
        <taxon>Candidatus Formimonas</taxon>
    </lineage>
</organism>
<dbReference type="GO" id="GO:0006508">
    <property type="term" value="P:proteolysis"/>
    <property type="evidence" value="ECO:0007669"/>
    <property type="project" value="InterPro"/>
</dbReference>
<keyword evidence="3" id="KW-1185">Reference proteome</keyword>
<dbReference type="PANTHER" id="PTHR34448:SF1">
    <property type="entry name" value="BLL6088 PROTEIN"/>
    <property type="match status" value="1"/>
</dbReference>
<dbReference type="RefSeq" id="WP_148136580.1">
    <property type="nucleotide sequence ID" value="NZ_CP017634.1"/>
</dbReference>